<evidence type="ECO:0000256" key="13">
    <source>
        <dbReference type="SAM" id="Phobius"/>
    </source>
</evidence>
<keyword evidence="8 11" id="KW-0503">Monooxygenase</keyword>
<keyword evidence="2 11" id="KW-0285">Flavoprotein</keyword>
<sequence>MSDTEGPQRTVICGAGPVGALAALYAAKRGDDVHVYEMRDDIRTVATAPAGLTKSINLALAERGLNAMRHADSKELLESVLKDTVHMHSRMIHGRGKDGKVFQESQAYDTHGRYNHAVDRAGLNKRMLDVLEGLPNVTLHFNHKLTGANFAQNVAWFEQRRPGEKITAENRPKEIEVSFDFVIGADGAHSATRFHLMKYANLSYQQKYIDKLWCEFHIRPTTENGGFAIDPNHLHIWPADSVMFIAIPSSDGSFTCTLFASADHFASLSKDPASSLPQFFDNHFPGVTPALIPQPDLIDQFERNAHLPLISIKCSPHHYAASVVIVGDAAHAMVPFYGQGMNAGLEDVRVLFEKLDSHGVYSPPPPVPSDSPSASAPPGAEDIPRSQRRANALAAYTTQRVPDAHAINDLALNNYYEMSSHVSSPVYKVRKWMEETVSVWMPWTGWRTQYTRVSFENQPYSDVIRQVRRQGSILAGVMGVVALGAVGVGLMGVRRGGGMLSFMRHILGGPVN</sequence>
<dbReference type="SUPFAM" id="SSF51905">
    <property type="entry name" value="FAD/NAD(P)-binding domain"/>
    <property type="match status" value="1"/>
</dbReference>
<keyword evidence="13" id="KW-0812">Transmembrane</keyword>
<keyword evidence="6 11" id="KW-0521">NADP</keyword>
<keyword evidence="7 11" id="KW-0560">Oxidoreductase</keyword>
<dbReference type="PRINTS" id="PR00420">
    <property type="entry name" value="RNGMNOXGNASE"/>
</dbReference>
<dbReference type="HAMAP" id="MF_01971">
    <property type="entry name" value="Kynurenine_monooxygenase"/>
    <property type="match status" value="1"/>
</dbReference>
<dbReference type="InterPro" id="IPR002938">
    <property type="entry name" value="FAD-bd"/>
</dbReference>
<dbReference type="GO" id="GO:0043420">
    <property type="term" value="P:anthranilate metabolic process"/>
    <property type="evidence" value="ECO:0007669"/>
    <property type="project" value="UniProtKB-UniRule"/>
</dbReference>
<evidence type="ECO:0000256" key="9">
    <source>
        <dbReference type="ARBA" id="ARBA00023128"/>
    </source>
</evidence>
<accession>A0AA43TWZ9</accession>
<gene>
    <name evidence="11 15" type="primary">BNA4</name>
    <name evidence="15" type="ORF">OHK93_002263</name>
</gene>
<dbReference type="PANTHER" id="PTHR46028:SF2">
    <property type="entry name" value="KYNURENINE 3-MONOOXYGENASE"/>
    <property type="match status" value="1"/>
</dbReference>
<dbReference type="EMBL" id="JAPUFD010000013">
    <property type="protein sequence ID" value="MDI1491058.1"/>
    <property type="molecule type" value="Genomic_DNA"/>
</dbReference>
<comment type="function">
    <text evidence="11">Catalyzes the hydroxylation of L-kynurenine (L-Kyn) to form 3-hydroxy-L-kynurenine (L-3OHKyn). Required for synthesis of quinolinic acid.</text>
</comment>
<feature type="region of interest" description="Disordered" evidence="12">
    <location>
        <begin position="361"/>
        <end position="385"/>
    </location>
</feature>
<feature type="transmembrane region" description="Helical" evidence="13">
    <location>
        <begin position="473"/>
        <end position="493"/>
    </location>
</feature>
<dbReference type="GO" id="GO:0070189">
    <property type="term" value="P:kynurenine metabolic process"/>
    <property type="evidence" value="ECO:0007669"/>
    <property type="project" value="TreeGrafter"/>
</dbReference>
<dbReference type="GO" id="GO:0005741">
    <property type="term" value="C:mitochondrial outer membrane"/>
    <property type="evidence" value="ECO:0007669"/>
    <property type="project" value="UniProtKB-SubCell"/>
</dbReference>
<dbReference type="Gene3D" id="3.50.50.60">
    <property type="entry name" value="FAD/NAD(P)-binding domain"/>
    <property type="match status" value="1"/>
</dbReference>
<evidence type="ECO:0000256" key="7">
    <source>
        <dbReference type="ARBA" id="ARBA00023002"/>
    </source>
</evidence>
<dbReference type="GO" id="GO:0071949">
    <property type="term" value="F:FAD binding"/>
    <property type="evidence" value="ECO:0007669"/>
    <property type="project" value="InterPro"/>
</dbReference>
<dbReference type="Proteomes" id="UP001161017">
    <property type="component" value="Unassembled WGS sequence"/>
</dbReference>
<name>A0AA43TWZ9_9LECA</name>
<dbReference type="GO" id="GO:0004502">
    <property type="term" value="F:kynurenine 3-monooxygenase activity"/>
    <property type="evidence" value="ECO:0007669"/>
    <property type="project" value="UniProtKB-UniRule"/>
</dbReference>
<evidence type="ECO:0000256" key="3">
    <source>
        <dbReference type="ARBA" id="ARBA00022642"/>
    </source>
</evidence>
<comment type="catalytic activity">
    <reaction evidence="10 11">
        <text>L-kynurenine + NADPH + O2 + H(+) = 3-hydroxy-L-kynurenine + NADP(+) + H2O</text>
        <dbReference type="Rhea" id="RHEA:20545"/>
        <dbReference type="ChEBI" id="CHEBI:15377"/>
        <dbReference type="ChEBI" id="CHEBI:15378"/>
        <dbReference type="ChEBI" id="CHEBI:15379"/>
        <dbReference type="ChEBI" id="CHEBI:57783"/>
        <dbReference type="ChEBI" id="CHEBI:57959"/>
        <dbReference type="ChEBI" id="CHEBI:58125"/>
        <dbReference type="ChEBI" id="CHEBI:58349"/>
        <dbReference type="EC" id="1.14.13.9"/>
    </reaction>
</comment>
<evidence type="ECO:0000256" key="10">
    <source>
        <dbReference type="ARBA" id="ARBA00047818"/>
    </source>
</evidence>
<dbReference type="InterPro" id="IPR036188">
    <property type="entry name" value="FAD/NAD-bd_sf"/>
</dbReference>
<protein>
    <recommendedName>
        <fullName evidence="11">Kynurenine 3-monooxygenase</fullName>
        <ecNumber evidence="11">1.14.13.9</ecNumber>
    </recommendedName>
    <alternativeName>
        <fullName evidence="11">Biosynthesis of nicotinic acid protein 4</fullName>
    </alternativeName>
    <alternativeName>
        <fullName evidence="11">Kynurenine 3-hydroxylase</fullName>
    </alternativeName>
</protein>
<evidence type="ECO:0000313" key="15">
    <source>
        <dbReference type="EMBL" id="MDI1491058.1"/>
    </source>
</evidence>
<dbReference type="GO" id="GO:0034354">
    <property type="term" value="P:'de novo' NAD+ biosynthetic process from L-tryptophan"/>
    <property type="evidence" value="ECO:0007669"/>
    <property type="project" value="UniProtKB-UniRule"/>
</dbReference>
<dbReference type="PANTHER" id="PTHR46028">
    <property type="entry name" value="KYNURENINE 3-MONOOXYGENASE"/>
    <property type="match status" value="1"/>
</dbReference>
<evidence type="ECO:0000256" key="8">
    <source>
        <dbReference type="ARBA" id="ARBA00023033"/>
    </source>
</evidence>
<dbReference type="Pfam" id="PF01494">
    <property type="entry name" value="FAD_binding_3"/>
    <property type="match status" value="1"/>
</dbReference>
<comment type="cofactor">
    <cofactor evidence="1 11">
        <name>FAD</name>
        <dbReference type="ChEBI" id="CHEBI:57692"/>
    </cofactor>
</comment>
<dbReference type="AlphaFoldDB" id="A0AA43TWZ9"/>
<keyword evidence="16" id="KW-1185">Reference proteome</keyword>
<keyword evidence="11 13" id="KW-0472">Membrane</keyword>
<evidence type="ECO:0000256" key="2">
    <source>
        <dbReference type="ARBA" id="ARBA00022630"/>
    </source>
</evidence>
<comment type="pathway">
    <text evidence="11">Cofactor biosynthesis; NAD(+) biosynthesis; quinolinate from L-kynurenine: step 1/3.</text>
</comment>
<dbReference type="GO" id="GO:0006569">
    <property type="term" value="P:L-tryptophan catabolic process"/>
    <property type="evidence" value="ECO:0007669"/>
    <property type="project" value="UniProtKB-UniRule"/>
</dbReference>
<evidence type="ECO:0000256" key="11">
    <source>
        <dbReference type="HAMAP-Rule" id="MF_03018"/>
    </source>
</evidence>
<keyword evidence="13" id="KW-1133">Transmembrane helix</keyword>
<dbReference type="FunFam" id="3.50.50.60:FF:000129">
    <property type="entry name" value="Kynurenine 3-monooxygenase"/>
    <property type="match status" value="1"/>
</dbReference>
<feature type="domain" description="FAD-binding" evidence="14">
    <location>
        <begin position="10"/>
        <end position="355"/>
    </location>
</feature>
<evidence type="ECO:0000256" key="1">
    <source>
        <dbReference type="ARBA" id="ARBA00001974"/>
    </source>
</evidence>
<keyword evidence="4 11" id="KW-1000">Mitochondrion outer membrane</keyword>
<proteinExistence type="inferred from homology"/>
<dbReference type="GO" id="GO:0019805">
    <property type="term" value="P:quinolinate biosynthetic process"/>
    <property type="evidence" value="ECO:0007669"/>
    <property type="project" value="UniProtKB-UniRule"/>
</dbReference>
<evidence type="ECO:0000256" key="12">
    <source>
        <dbReference type="SAM" id="MobiDB-lite"/>
    </source>
</evidence>
<evidence type="ECO:0000256" key="4">
    <source>
        <dbReference type="ARBA" id="ARBA00022787"/>
    </source>
</evidence>
<reference evidence="15" key="1">
    <citation type="journal article" date="2023" name="Genome Biol. Evol.">
        <title>First Whole Genome Sequence and Flow Cytometry Genome Size Data for the Lichen-Forming Fungus Ramalina farinacea (Ascomycota).</title>
        <authorList>
            <person name="Llewellyn T."/>
            <person name="Mian S."/>
            <person name="Hill R."/>
            <person name="Leitch I.J."/>
            <person name="Gaya E."/>
        </authorList>
    </citation>
    <scope>NUCLEOTIDE SEQUENCE</scope>
    <source>
        <strain evidence="15">LIQ254RAFAR</strain>
    </source>
</reference>
<evidence type="ECO:0000259" key="14">
    <source>
        <dbReference type="Pfam" id="PF01494"/>
    </source>
</evidence>
<comment type="similarity">
    <text evidence="11">Belongs to the aromatic-ring hydroxylase family. KMO subfamily.</text>
</comment>
<evidence type="ECO:0000256" key="6">
    <source>
        <dbReference type="ARBA" id="ARBA00022857"/>
    </source>
</evidence>
<dbReference type="EC" id="1.14.13.9" evidence="11"/>
<evidence type="ECO:0000256" key="5">
    <source>
        <dbReference type="ARBA" id="ARBA00022827"/>
    </source>
</evidence>
<comment type="caution">
    <text evidence="15">The sequence shown here is derived from an EMBL/GenBank/DDBJ whole genome shotgun (WGS) entry which is preliminary data.</text>
</comment>
<keyword evidence="5 11" id="KW-0274">FAD</keyword>
<keyword evidence="3 11" id="KW-0662">Pyridine nucleotide biosynthesis</keyword>
<comment type="subcellular location">
    <subcellularLocation>
        <location evidence="11">Mitochondrion outer membrane</location>
    </subcellularLocation>
</comment>
<evidence type="ECO:0000313" key="16">
    <source>
        <dbReference type="Proteomes" id="UP001161017"/>
    </source>
</evidence>
<keyword evidence="9 11" id="KW-0496">Mitochondrion</keyword>
<dbReference type="InterPro" id="IPR027545">
    <property type="entry name" value="Kynurenine_monooxygenase"/>
</dbReference>
<organism evidence="15 16">
    <name type="scientific">Ramalina farinacea</name>
    <dbReference type="NCBI Taxonomy" id="258253"/>
    <lineage>
        <taxon>Eukaryota</taxon>
        <taxon>Fungi</taxon>
        <taxon>Dikarya</taxon>
        <taxon>Ascomycota</taxon>
        <taxon>Pezizomycotina</taxon>
        <taxon>Lecanoromycetes</taxon>
        <taxon>OSLEUM clade</taxon>
        <taxon>Lecanoromycetidae</taxon>
        <taxon>Lecanorales</taxon>
        <taxon>Lecanorineae</taxon>
        <taxon>Ramalinaceae</taxon>
        <taxon>Ramalina</taxon>
    </lineage>
</organism>